<reference evidence="2" key="1">
    <citation type="journal article" date="2019" name="MBio">
        <title>Comparative genomics for the elucidation of multidrug resistance (MDR) in Candida lusitaniae.</title>
        <authorList>
            <person name="Kannan A."/>
            <person name="Asner S.A."/>
            <person name="Trachsel E."/>
            <person name="Kelly S."/>
            <person name="Parker J."/>
            <person name="Sanglard D."/>
        </authorList>
    </citation>
    <scope>NUCLEOTIDE SEQUENCE [LARGE SCALE GENOMIC DNA]</scope>
    <source>
        <strain evidence="2">P1</strain>
    </source>
</reference>
<organism evidence="1 2">
    <name type="scientific">Clavispora lusitaniae</name>
    <name type="common">Candida lusitaniae</name>
    <dbReference type="NCBI Taxonomy" id="36911"/>
    <lineage>
        <taxon>Eukaryota</taxon>
        <taxon>Fungi</taxon>
        <taxon>Dikarya</taxon>
        <taxon>Ascomycota</taxon>
        <taxon>Saccharomycotina</taxon>
        <taxon>Pichiomycetes</taxon>
        <taxon>Metschnikowiaceae</taxon>
        <taxon>Clavispora</taxon>
    </lineage>
</organism>
<keyword evidence="2" id="KW-1185">Reference proteome</keyword>
<evidence type="ECO:0000313" key="1">
    <source>
        <dbReference type="EMBL" id="QFZ25059.1"/>
    </source>
</evidence>
<accession>A0ACD0WCT1</accession>
<gene>
    <name evidence="1" type="ORF">EJF14_10144</name>
</gene>
<proteinExistence type="predicted"/>
<evidence type="ECO:0000313" key="2">
    <source>
        <dbReference type="Proteomes" id="UP000326582"/>
    </source>
</evidence>
<dbReference type="Proteomes" id="UP000326582">
    <property type="component" value="Chromosome 1"/>
</dbReference>
<protein>
    <submittedName>
        <fullName evidence="1">Altered inheritance of mitochondria protein</fullName>
    </submittedName>
</protein>
<name>A0ACD0WCT1_CLALS</name>
<dbReference type="EMBL" id="CP038484">
    <property type="protein sequence ID" value="QFZ25059.1"/>
    <property type="molecule type" value="Genomic_DNA"/>
</dbReference>
<sequence length="283" mass="32750">MARYKRPTSPKFQRAINMFRLVAGKRPPVRTVLSRGIPCPSFAKAFYSTPQRKIRKPEEGPKIRYLVLVVFASFGLLHFVTTQVDKKAPKNSFTEREFEQYERETGLRRRHKLINHEKNDQYAFYAVPYAHDVSKAVQLLTKMLPNEKQVKVIDPKQLIEKELEDEGKYSYLLQDLLAYKKPLPRGLITALMKQEIELFLNTTKGQFDTNILLMNYPQSTDEAIKFENDVSELKTCIVLEDDFAKSLHDDLSDDDVRKVNNVVGYFDTVGKAEKVNSKVKVLN</sequence>